<dbReference type="InterPro" id="IPR013783">
    <property type="entry name" value="Ig-like_fold"/>
</dbReference>
<gene>
    <name evidence="1" type="ORF">F4561_001793</name>
</gene>
<reference evidence="1 2" key="1">
    <citation type="submission" date="2020-08" db="EMBL/GenBank/DDBJ databases">
        <title>Sequencing the genomes of 1000 actinobacteria strains.</title>
        <authorList>
            <person name="Klenk H.-P."/>
        </authorList>
    </citation>
    <scope>NUCLEOTIDE SEQUENCE [LARGE SCALE GENOMIC DNA]</scope>
    <source>
        <strain evidence="1 2">DSM 102030</strain>
    </source>
</reference>
<sequence>MIKRGKPNGDGQVKITFTLTEPEPLGPVSLVGSFNDWDPYTHPFKPRSNGRRSVVVNAPANSTLHFRYLGEEGLWFDDTDADELHEDGGRLHV</sequence>
<dbReference type="EMBL" id="JACHJT010000001">
    <property type="protein sequence ID" value="MBB4930973.1"/>
    <property type="molecule type" value="Genomic_DNA"/>
</dbReference>
<name>A0A7W7W231_9ACTN</name>
<dbReference type="InterPro" id="IPR014756">
    <property type="entry name" value="Ig_E-set"/>
</dbReference>
<organism evidence="1 2">
    <name type="scientific">Lipingzhangella halophila</name>
    <dbReference type="NCBI Taxonomy" id="1783352"/>
    <lineage>
        <taxon>Bacteria</taxon>
        <taxon>Bacillati</taxon>
        <taxon>Actinomycetota</taxon>
        <taxon>Actinomycetes</taxon>
        <taxon>Streptosporangiales</taxon>
        <taxon>Nocardiopsidaceae</taxon>
        <taxon>Lipingzhangella</taxon>
    </lineage>
</organism>
<dbReference type="GO" id="GO:0005975">
    <property type="term" value="P:carbohydrate metabolic process"/>
    <property type="evidence" value="ECO:0007669"/>
    <property type="project" value="UniProtKB-ARBA"/>
</dbReference>
<dbReference type="AlphaFoldDB" id="A0A7W7W231"/>
<proteinExistence type="predicted"/>
<dbReference type="SUPFAM" id="SSF81296">
    <property type="entry name" value="E set domains"/>
    <property type="match status" value="1"/>
</dbReference>
<dbReference type="CDD" id="cd07184">
    <property type="entry name" value="E_set_Isoamylase_like_N"/>
    <property type="match status" value="1"/>
</dbReference>
<evidence type="ECO:0000313" key="1">
    <source>
        <dbReference type="EMBL" id="MBB4930973.1"/>
    </source>
</evidence>
<keyword evidence="2" id="KW-1185">Reference proteome</keyword>
<evidence type="ECO:0000313" key="2">
    <source>
        <dbReference type="Proteomes" id="UP000523007"/>
    </source>
</evidence>
<dbReference type="Proteomes" id="UP000523007">
    <property type="component" value="Unassembled WGS sequence"/>
</dbReference>
<dbReference type="RefSeq" id="WP_184576519.1">
    <property type="nucleotide sequence ID" value="NZ_JACHJT010000001.1"/>
</dbReference>
<dbReference type="Gene3D" id="2.60.40.10">
    <property type="entry name" value="Immunoglobulins"/>
    <property type="match status" value="1"/>
</dbReference>
<protein>
    <submittedName>
        <fullName evidence="1">1,4-alpha-glucan branching enzyme</fullName>
    </submittedName>
</protein>
<accession>A0A7W7W231</accession>
<comment type="caution">
    <text evidence="1">The sequence shown here is derived from an EMBL/GenBank/DDBJ whole genome shotgun (WGS) entry which is preliminary data.</text>
</comment>